<name>S8ARV8_PENO1</name>
<dbReference type="EMBL" id="KB644411">
    <property type="protein sequence ID" value="EPS28753.1"/>
    <property type="molecule type" value="Genomic_DNA"/>
</dbReference>
<gene>
    <name evidence="1" type="ORF">PDE_03699</name>
</gene>
<dbReference type="HOGENOM" id="CLU_2097652_0_0_1"/>
<dbReference type="Proteomes" id="UP000019376">
    <property type="component" value="Unassembled WGS sequence"/>
</dbReference>
<evidence type="ECO:0000313" key="2">
    <source>
        <dbReference type="Proteomes" id="UP000019376"/>
    </source>
</evidence>
<accession>S8ARV8</accession>
<reference evidence="1 2" key="1">
    <citation type="journal article" date="2013" name="PLoS ONE">
        <title>Genomic and secretomic analyses reveal unique features of the lignocellulolytic enzyme system of Penicillium decumbens.</title>
        <authorList>
            <person name="Liu G."/>
            <person name="Zhang L."/>
            <person name="Wei X."/>
            <person name="Zou G."/>
            <person name="Qin Y."/>
            <person name="Ma L."/>
            <person name="Li J."/>
            <person name="Zheng H."/>
            <person name="Wang S."/>
            <person name="Wang C."/>
            <person name="Xun L."/>
            <person name="Zhao G.-P."/>
            <person name="Zhou Z."/>
            <person name="Qu Y."/>
        </authorList>
    </citation>
    <scope>NUCLEOTIDE SEQUENCE [LARGE SCALE GENOMIC DNA]</scope>
    <source>
        <strain evidence="2">114-2 / CGMCC 5302</strain>
    </source>
</reference>
<evidence type="ECO:0000313" key="1">
    <source>
        <dbReference type="EMBL" id="EPS28753.1"/>
    </source>
</evidence>
<protein>
    <submittedName>
        <fullName evidence="1">Uncharacterized protein</fullName>
    </submittedName>
</protein>
<keyword evidence="2" id="KW-1185">Reference proteome</keyword>
<sequence>MSWQINEKDTGPETVCLRALEKTVHRPCGGILWSHHKLLARPNPIDLAMSTSTRMHSNRSPYQDSVLPYTTDGSSAPAFKKDLCPCQLIQSYPALCQERDTQQLYLGFCDQPIDHK</sequence>
<proteinExistence type="predicted"/>
<organism evidence="1 2">
    <name type="scientific">Penicillium oxalicum (strain 114-2 / CGMCC 5302)</name>
    <name type="common">Penicillium decumbens</name>
    <dbReference type="NCBI Taxonomy" id="933388"/>
    <lineage>
        <taxon>Eukaryota</taxon>
        <taxon>Fungi</taxon>
        <taxon>Dikarya</taxon>
        <taxon>Ascomycota</taxon>
        <taxon>Pezizomycotina</taxon>
        <taxon>Eurotiomycetes</taxon>
        <taxon>Eurotiomycetidae</taxon>
        <taxon>Eurotiales</taxon>
        <taxon>Aspergillaceae</taxon>
        <taxon>Penicillium</taxon>
    </lineage>
</organism>
<dbReference type="AlphaFoldDB" id="S8ARV8"/>